<feature type="transmembrane region" description="Helical" evidence="2">
    <location>
        <begin position="68"/>
        <end position="95"/>
    </location>
</feature>
<keyword evidence="4" id="KW-1185">Reference proteome</keyword>
<dbReference type="PANTHER" id="PTHR35895">
    <property type="entry name" value="CHROMOSOME 16, WHOLE GENOME SHOTGUN SEQUENCE"/>
    <property type="match status" value="1"/>
</dbReference>
<reference evidence="4" key="1">
    <citation type="submission" date="2017-02" db="EMBL/GenBank/DDBJ databases">
        <authorList>
            <person name="Tafer H."/>
            <person name="Lopandic K."/>
        </authorList>
    </citation>
    <scope>NUCLEOTIDE SEQUENCE [LARGE SCALE GENOMIC DNA]</scope>
    <source>
        <strain evidence="4">CBS 366.77</strain>
    </source>
</reference>
<organism evidence="3 4">
    <name type="scientific">Aspergillus sclerotialis</name>
    <dbReference type="NCBI Taxonomy" id="2070753"/>
    <lineage>
        <taxon>Eukaryota</taxon>
        <taxon>Fungi</taxon>
        <taxon>Dikarya</taxon>
        <taxon>Ascomycota</taxon>
        <taxon>Pezizomycotina</taxon>
        <taxon>Eurotiomycetes</taxon>
        <taxon>Eurotiomycetidae</taxon>
        <taxon>Eurotiales</taxon>
        <taxon>Aspergillaceae</taxon>
        <taxon>Aspergillus</taxon>
        <taxon>Aspergillus subgen. Polypaecilum</taxon>
    </lineage>
</organism>
<dbReference type="Proteomes" id="UP000266188">
    <property type="component" value="Unassembled WGS sequence"/>
</dbReference>
<dbReference type="OrthoDB" id="10039566at2759"/>
<evidence type="ECO:0000313" key="3">
    <source>
        <dbReference type="EMBL" id="RJE21398.1"/>
    </source>
</evidence>
<dbReference type="AlphaFoldDB" id="A0A3A2ZE23"/>
<evidence type="ECO:0000256" key="2">
    <source>
        <dbReference type="SAM" id="Phobius"/>
    </source>
</evidence>
<keyword evidence="2" id="KW-0472">Membrane</keyword>
<feature type="compositionally biased region" description="Low complexity" evidence="1">
    <location>
        <begin position="439"/>
        <end position="471"/>
    </location>
</feature>
<evidence type="ECO:0000313" key="4">
    <source>
        <dbReference type="Proteomes" id="UP000266188"/>
    </source>
</evidence>
<dbReference type="Pfam" id="PF12505">
    <property type="entry name" value="DUF3712"/>
    <property type="match status" value="1"/>
</dbReference>
<comment type="caution">
    <text evidence="3">The sequence shown here is derived from an EMBL/GenBank/DDBJ whole genome shotgun (WGS) entry which is preliminary data.</text>
</comment>
<protein>
    <submittedName>
        <fullName evidence="3">Uncharacterized protein</fullName>
    </submittedName>
</protein>
<sequence>MAETPAYLQSKAAKNALGTNRGPMPDHDIDDADADSAFAHLEEAKGLSLEKTPTTVSQKVGKHWKRFWCCYLVGNIIFLAIFLPIFFCICIPAIAQRVVDDSDLTLLSATILEPRPDSVLMSIKSAIKLPIVLPVRINPLTLELLLRDLPGNHTYAKVYIPESIIKGNTTVGEDDHPTPLNVPVWNEYTSRVMFNDTVPLSVHGSTVQHLGELHSTITMDKDVPLRGLGGFPDFKIEDSSLILPPKPNGTNLVANATLPNPSPFILQVGDQVIFDVKSGDLTIGNATIDDLILRQGTHKYPLHGILDLKYMINNLSEILKQQKQAIRNGYLSLTTVGRSVIYEGQHVEYYEQPMKQLVLPAQVPIGELLINTLHNMLSSNGKNILSGESNGSSSSGSGGSDSGTQLLGALENSDGSSGGSDSGSGDFLSALRDAGKSMGDSGSNSDSSSSDSSSSGSDSSDSGSSDSGSNGFLDALRDAKQGYNGDDNGKRDLSDILNKNEKPEDMLNDLIERLDKGDDDREALFSEGLQRLAKFL</sequence>
<evidence type="ECO:0000256" key="1">
    <source>
        <dbReference type="SAM" id="MobiDB-lite"/>
    </source>
</evidence>
<name>A0A3A2ZE23_9EURO</name>
<feature type="region of interest" description="Disordered" evidence="1">
    <location>
        <begin position="384"/>
        <end position="504"/>
    </location>
</feature>
<dbReference type="PANTHER" id="PTHR35895:SF2">
    <property type="match status" value="1"/>
</dbReference>
<proteinExistence type="predicted"/>
<keyword evidence="2" id="KW-0812">Transmembrane</keyword>
<feature type="compositionally biased region" description="Low complexity" evidence="1">
    <location>
        <begin position="386"/>
        <end position="395"/>
    </location>
</feature>
<dbReference type="InterPro" id="IPR022185">
    <property type="entry name" value="DUF3712"/>
</dbReference>
<keyword evidence="2" id="KW-1133">Transmembrane helix</keyword>
<dbReference type="EMBL" id="MVGC01000231">
    <property type="protein sequence ID" value="RJE21398.1"/>
    <property type="molecule type" value="Genomic_DNA"/>
</dbReference>
<dbReference type="InterPro" id="IPR046368">
    <property type="entry name" value="Tag1"/>
</dbReference>
<dbReference type="STRING" id="2070753.A0A3A2ZE23"/>
<accession>A0A3A2ZE23</accession>
<dbReference type="GO" id="GO:0000329">
    <property type="term" value="C:fungal-type vacuole membrane"/>
    <property type="evidence" value="ECO:0007669"/>
    <property type="project" value="InterPro"/>
</dbReference>
<feature type="compositionally biased region" description="Basic and acidic residues" evidence="1">
    <location>
        <begin position="487"/>
        <end position="504"/>
    </location>
</feature>
<gene>
    <name evidence="3" type="ORF">PHISCL_06268</name>
</gene>